<dbReference type="Gene3D" id="1.20.990.10">
    <property type="entry name" value="NADPH-cytochrome p450 Reductase, Chain A, domain 3"/>
    <property type="match status" value="1"/>
</dbReference>
<dbReference type="Pfam" id="PF00258">
    <property type="entry name" value="Flavodoxin_1"/>
    <property type="match status" value="1"/>
</dbReference>
<accession>A0A1X2HDA7</accession>
<dbReference type="SUPFAM" id="SSF52218">
    <property type="entry name" value="Flavoproteins"/>
    <property type="match status" value="1"/>
</dbReference>
<evidence type="ECO:0000256" key="10">
    <source>
        <dbReference type="ARBA" id="ARBA00023002"/>
    </source>
</evidence>
<keyword evidence="8" id="KW-0274">FAD</keyword>
<dbReference type="SUPFAM" id="SSF63380">
    <property type="entry name" value="Riboflavin synthase domain-like"/>
    <property type="match status" value="1"/>
</dbReference>
<dbReference type="InterPro" id="IPR017972">
    <property type="entry name" value="Cyt_P450_CS"/>
</dbReference>
<dbReference type="SUPFAM" id="SSF52343">
    <property type="entry name" value="Ferredoxin reductase-like, C-terminal NADP-linked domain"/>
    <property type="match status" value="1"/>
</dbReference>
<dbReference type="InterPro" id="IPR036396">
    <property type="entry name" value="Cyt_P450_sf"/>
</dbReference>
<dbReference type="EC" id="1.6.2.4" evidence="12"/>
<keyword evidence="6" id="KW-0288">FMN</keyword>
<evidence type="ECO:0000256" key="2">
    <source>
        <dbReference type="ARBA" id="ARBA00001974"/>
    </source>
</evidence>
<dbReference type="GO" id="GO:0020037">
    <property type="term" value="F:heme binding"/>
    <property type="evidence" value="ECO:0007669"/>
    <property type="project" value="InterPro"/>
</dbReference>
<evidence type="ECO:0000256" key="5">
    <source>
        <dbReference type="ARBA" id="ARBA00022630"/>
    </source>
</evidence>
<dbReference type="Proteomes" id="UP000242180">
    <property type="component" value="Unassembled WGS sequence"/>
</dbReference>
<dbReference type="Gene3D" id="1.10.630.10">
    <property type="entry name" value="Cytochrome P450"/>
    <property type="match status" value="1"/>
</dbReference>
<dbReference type="InterPro" id="IPR017927">
    <property type="entry name" value="FAD-bd_FR_type"/>
</dbReference>
<keyword evidence="10" id="KW-0560">Oxidoreductase</keyword>
<evidence type="ECO:0000256" key="3">
    <source>
        <dbReference type="ARBA" id="ARBA00010018"/>
    </source>
</evidence>
<dbReference type="InterPro" id="IPR001709">
    <property type="entry name" value="Flavoprot_Pyr_Nucl_cyt_Rdtase"/>
</dbReference>
<dbReference type="AlphaFoldDB" id="A0A1X2HDA7"/>
<evidence type="ECO:0000313" key="18">
    <source>
        <dbReference type="Proteomes" id="UP000242180"/>
    </source>
</evidence>
<organism evidence="17 18">
    <name type="scientific">Syncephalastrum racemosum</name>
    <name type="common">Filamentous fungus</name>
    <dbReference type="NCBI Taxonomy" id="13706"/>
    <lineage>
        <taxon>Eukaryota</taxon>
        <taxon>Fungi</taxon>
        <taxon>Fungi incertae sedis</taxon>
        <taxon>Mucoromycota</taxon>
        <taxon>Mucoromycotina</taxon>
        <taxon>Mucoromycetes</taxon>
        <taxon>Mucorales</taxon>
        <taxon>Syncephalastraceae</taxon>
        <taxon>Syncephalastrum</taxon>
    </lineage>
</organism>
<dbReference type="GO" id="GO:0003958">
    <property type="term" value="F:NADPH-hemoprotein reductase activity"/>
    <property type="evidence" value="ECO:0007669"/>
    <property type="project" value="UniProtKB-EC"/>
</dbReference>
<feature type="domain" description="Flavodoxin-like" evidence="15">
    <location>
        <begin position="587"/>
        <end position="737"/>
    </location>
</feature>
<comment type="caution">
    <text evidence="17">The sequence shown here is derived from an EMBL/GenBank/DDBJ whole genome shotgun (WGS) entry which is preliminary data.</text>
</comment>
<dbReference type="Pfam" id="PF00067">
    <property type="entry name" value="p450"/>
    <property type="match status" value="1"/>
</dbReference>
<feature type="region of interest" description="Disordered" evidence="14">
    <location>
        <begin position="542"/>
        <end position="562"/>
    </location>
</feature>
<evidence type="ECO:0000256" key="12">
    <source>
        <dbReference type="ARBA" id="ARBA00023797"/>
    </source>
</evidence>
<evidence type="ECO:0000256" key="9">
    <source>
        <dbReference type="ARBA" id="ARBA00022857"/>
    </source>
</evidence>
<comment type="catalytic activity">
    <reaction evidence="13">
        <text>2 oxidized [cytochrome P450] + NADPH = 2 reduced [cytochrome P450] + NADP(+) + H(+)</text>
        <dbReference type="Rhea" id="RHEA:24040"/>
        <dbReference type="Rhea" id="RHEA-COMP:14627"/>
        <dbReference type="Rhea" id="RHEA-COMP:14628"/>
        <dbReference type="ChEBI" id="CHEBI:15378"/>
        <dbReference type="ChEBI" id="CHEBI:55376"/>
        <dbReference type="ChEBI" id="CHEBI:57783"/>
        <dbReference type="ChEBI" id="CHEBI:58349"/>
        <dbReference type="ChEBI" id="CHEBI:60344"/>
        <dbReference type="EC" id="1.6.2.4"/>
    </reaction>
</comment>
<dbReference type="InterPro" id="IPR008254">
    <property type="entry name" value="Flavodoxin/NO_synth"/>
</dbReference>
<evidence type="ECO:0000256" key="4">
    <source>
        <dbReference type="ARBA" id="ARBA00022448"/>
    </source>
</evidence>
<dbReference type="Gene3D" id="3.40.50.80">
    <property type="entry name" value="Nucleotide-binding domain of ferredoxin-NADP reductase (FNR) module"/>
    <property type="match status" value="1"/>
</dbReference>
<dbReference type="InterPro" id="IPR001433">
    <property type="entry name" value="OxRdtase_FAD/NAD-bd"/>
</dbReference>
<evidence type="ECO:0000256" key="13">
    <source>
        <dbReference type="ARBA" id="ARBA00049342"/>
    </source>
</evidence>
<dbReference type="GO" id="GO:0010181">
    <property type="term" value="F:FMN binding"/>
    <property type="evidence" value="ECO:0007669"/>
    <property type="project" value="InterPro"/>
</dbReference>
<keyword evidence="7" id="KW-0479">Metal-binding</keyword>
<dbReference type="InParanoid" id="A0A1X2HDA7"/>
<dbReference type="InterPro" id="IPR017938">
    <property type="entry name" value="Riboflavin_synthase-like_b-brl"/>
</dbReference>
<dbReference type="EMBL" id="MCGN01000005">
    <property type="protein sequence ID" value="ORY96795.1"/>
    <property type="molecule type" value="Genomic_DNA"/>
</dbReference>
<evidence type="ECO:0000259" key="16">
    <source>
        <dbReference type="PROSITE" id="PS51384"/>
    </source>
</evidence>
<name>A0A1X2HDA7_SYNRA</name>
<dbReference type="PANTHER" id="PTHR19384:SF17">
    <property type="entry name" value="NADPH--CYTOCHROME P450 REDUCTASE"/>
    <property type="match status" value="1"/>
</dbReference>
<dbReference type="OMA" id="TQLVMKW"/>
<dbReference type="InterPro" id="IPR001094">
    <property type="entry name" value="Flavdoxin-like"/>
</dbReference>
<comment type="cofactor">
    <cofactor evidence="2">
        <name>FAD</name>
        <dbReference type="ChEBI" id="CHEBI:57692"/>
    </cofactor>
</comment>
<dbReference type="PROSITE" id="PS50902">
    <property type="entry name" value="FLAVODOXIN_LIKE"/>
    <property type="match status" value="1"/>
</dbReference>
<dbReference type="PRINTS" id="PR00371">
    <property type="entry name" value="FPNCR"/>
</dbReference>
<dbReference type="Pfam" id="PF00667">
    <property type="entry name" value="FAD_binding_1"/>
    <property type="match status" value="1"/>
</dbReference>
<dbReference type="InterPro" id="IPR039261">
    <property type="entry name" value="FNR_nucleotide-bd"/>
</dbReference>
<comment type="similarity">
    <text evidence="3">In the N-terminal section; belongs to the cytochrome P450 family.</text>
</comment>
<dbReference type="Gene3D" id="2.40.30.10">
    <property type="entry name" value="Translation factors"/>
    <property type="match status" value="1"/>
</dbReference>
<dbReference type="Pfam" id="PF00175">
    <property type="entry name" value="NAD_binding_1"/>
    <property type="match status" value="1"/>
</dbReference>
<evidence type="ECO:0000259" key="15">
    <source>
        <dbReference type="PROSITE" id="PS50902"/>
    </source>
</evidence>
<feature type="domain" description="FAD-binding FR-type" evidence="16">
    <location>
        <begin position="789"/>
        <end position="1035"/>
    </location>
</feature>
<dbReference type="InterPro" id="IPR023173">
    <property type="entry name" value="NADPH_Cyt_P450_Rdtase_alpha"/>
</dbReference>
<reference evidence="17 18" key="1">
    <citation type="submission" date="2016-07" db="EMBL/GenBank/DDBJ databases">
        <title>Pervasive Adenine N6-methylation of Active Genes in Fungi.</title>
        <authorList>
            <consortium name="DOE Joint Genome Institute"/>
            <person name="Mondo S.J."/>
            <person name="Dannebaum R.O."/>
            <person name="Kuo R.C."/>
            <person name="Labutti K."/>
            <person name="Haridas S."/>
            <person name="Kuo A."/>
            <person name="Salamov A."/>
            <person name="Ahrendt S.R."/>
            <person name="Lipzen A."/>
            <person name="Sullivan W."/>
            <person name="Andreopoulos W.B."/>
            <person name="Clum A."/>
            <person name="Lindquist E."/>
            <person name="Daum C."/>
            <person name="Ramamoorthy G.K."/>
            <person name="Gryganskyi A."/>
            <person name="Culley D."/>
            <person name="Magnuson J.K."/>
            <person name="James T.Y."/>
            <person name="O'Malley M.A."/>
            <person name="Stajich J.E."/>
            <person name="Spatafora J.W."/>
            <person name="Visel A."/>
            <person name="Grigoriev I.V."/>
        </authorList>
    </citation>
    <scope>NUCLEOTIDE SEQUENCE [LARGE SCALE GENOMIC DNA]</scope>
    <source>
        <strain evidence="17 18">NRRL 2496</strain>
    </source>
</reference>
<dbReference type="PROSITE" id="PS51384">
    <property type="entry name" value="FAD_FR"/>
    <property type="match status" value="1"/>
</dbReference>
<keyword evidence="9" id="KW-0521">NADP</keyword>
<proteinExistence type="inferred from homology"/>
<gene>
    <name evidence="17" type="ORF">BCR43DRAFT_474715</name>
</gene>
<dbReference type="GO" id="GO:0050660">
    <property type="term" value="F:flavin adenine dinucleotide binding"/>
    <property type="evidence" value="ECO:0007669"/>
    <property type="project" value="TreeGrafter"/>
</dbReference>
<keyword evidence="11" id="KW-0408">Iron</keyword>
<keyword evidence="4" id="KW-0813">Transport</keyword>
<protein>
    <recommendedName>
        <fullName evidence="12">NADPH--hemoprotein reductase</fullName>
        <ecNumber evidence="12">1.6.2.4</ecNumber>
    </recommendedName>
</protein>
<evidence type="ECO:0000313" key="17">
    <source>
        <dbReference type="EMBL" id="ORY96795.1"/>
    </source>
</evidence>
<sequence length="1186" mass="132449">MSEDTTTSLIVTLKGTTDIEKDGRIILFGSGANLSTVRALAAEKLGIAGNPEDLVLLDASDHVLAGIDQVRAQQVIHVDHKNHIKEVPGPRGLPFVGNLPEMLPNTTLGWCRMFDNYGPLVNISILSNQVIGTNDPAIAELFVKESEYFTKKLGMGLQEIKNFGGQGLFTTDTDDMDWKLAHKLLMPAFSPRAIKAYLNEMGVISMQTIKVMEQYQPTDRVEVLDWTTRVTFETIGRCGFGYEFGLLDSRDAPPHPFIEAMGYCLKQAVNRSQQLTLMRNLPLPQHKRYWSDIKLMNDTVDEVIRDRKNSDEATDKDKDLLGFMLNARDEHGLGLSDENIRNQVVTFLIAGHDTTANTLAWTLYELSRHPDVEARLLQEIANVGITHDQIPTIEQVSNLKYTHQVLKETLRKYPPVRLLGKYCKKDCIVPGGYKIHAGSHVTVHLYAMHHNEKVYPNPEEYDPDRFTPEEEQKRSRFAWLPFSTGPRACIGMAFALQEAKIVLAMLLHRFKFTYDGPDVTFDPQMATTKPVDLLMNILPRTDMPEPTSEPMPAAPKKPASEKAPHPEALISHLQQQKNQPTEKLPSITFLFGTQTGTAQDYASQLASQARAFGFKNVETTEMDHWKVLQGKYEPSPNGDLVVICTATYNGQPPDSAEKFSKFIDDKAGNETNNKMLSGLKYAVFGLGNVQWRTYQRFPRIVDNALEELGAERFFSAGEGNADADMDAEFNEWCAHFWVQTLSQYGLAVPEASSVVPSASVSSGDQQSVRVQFIGPSEEDKWNAASQNRNGETNCSVEIKRELQQPGSGRHTCHMEIDISKLKPLNDEHMYEPGDHLEIMPENDPRTVEAVALSFGWVLDSVFEVDRESLSASVSPRSLAKVIQGPCTVRNALTYFADLSSPPSRTLLAIFAEQLRQVDASTAEAFSKMIMPDSKEYPAFIALHRNMLDLQRAFPQVNQLELGLFLAAVPVMQPRRYSIASSPLQHPHSAHLAVGVVEDKLKDGRVYHGLASNFLNARAQSFRGGLKSSRSTFSLPKDPEVPLIMIGAGTGISPFRGFLQHRAKQPNAAPSALAFGCRHPEQDAIYKDELEQYVADGVLSDLWIAYSRLEPPSPVKYVQHQVLANAARIWTLISKEQAHIYVCGAGAMSRDVRRAFITIAKSFGHPDPENFVQNLLDEDRYKEDVWG</sequence>
<dbReference type="PROSITE" id="PS00086">
    <property type="entry name" value="CYTOCHROME_P450"/>
    <property type="match status" value="1"/>
</dbReference>
<dbReference type="GO" id="GO:0005506">
    <property type="term" value="F:iron ion binding"/>
    <property type="evidence" value="ECO:0007669"/>
    <property type="project" value="InterPro"/>
</dbReference>
<dbReference type="SUPFAM" id="SSF48264">
    <property type="entry name" value="Cytochrome P450"/>
    <property type="match status" value="1"/>
</dbReference>
<dbReference type="GO" id="GO:0005829">
    <property type="term" value="C:cytosol"/>
    <property type="evidence" value="ECO:0007669"/>
    <property type="project" value="TreeGrafter"/>
</dbReference>
<evidence type="ECO:0000256" key="11">
    <source>
        <dbReference type="ARBA" id="ARBA00023004"/>
    </source>
</evidence>
<dbReference type="InterPro" id="IPR001128">
    <property type="entry name" value="Cyt_P450"/>
</dbReference>
<dbReference type="GO" id="GO:0016705">
    <property type="term" value="F:oxidoreductase activity, acting on paired donors, with incorporation or reduction of molecular oxygen"/>
    <property type="evidence" value="ECO:0007669"/>
    <property type="project" value="InterPro"/>
</dbReference>
<keyword evidence="18" id="KW-1185">Reference proteome</keyword>
<evidence type="ECO:0000256" key="8">
    <source>
        <dbReference type="ARBA" id="ARBA00022827"/>
    </source>
</evidence>
<dbReference type="PANTHER" id="PTHR19384">
    <property type="entry name" value="NITRIC OXIDE SYNTHASE-RELATED"/>
    <property type="match status" value="1"/>
</dbReference>
<dbReference type="OrthoDB" id="1470350at2759"/>
<evidence type="ECO:0000256" key="6">
    <source>
        <dbReference type="ARBA" id="ARBA00022643"/>
    </source>
</evidence>
<evidence type="ECO:0000256" key="1">
    <source>
        <dbReference type="ARBA" id="ARBA00001917"/>
    </source>
</evidence>
<dbReference type="STRING" id="13706.A0A1X2HDA7"/>
<evidence type="ECO:0000256" key="14">
    <source>
        <dbReference type="SAM" id="MobiDB-lite"/>
    </source>
</evidence>
<dbReference type="InterPro" id="IPR029039">
    <property type="entry name" value="Flavoprotein-like_sf"/>
</dbReference>
<dbReference type="GO" id="GO:0004497">
    <property type="term" value="F:monooxygenase activity"/>
    <property type="evidence" value="ECO:0007669"/>
    <property type="project" value="InterPro"/>
</dbReference>
<dbReference type="InterPro" id="IPR003097">
    <property type="entry name" value="CysJ-like_FAD-binding"/>
</dbReference>
<keyword evidence="5" id="KW-0285">Flavoprotein</keyword>
<evidence type="ECO:0000256" key="7">
    <source>
        <dbReference type="ARBA" id="ARBA00022723"/>
    </source>
</evidence>
<comment type="cofactor">
    <cofactor evidence="1">
        <name>FMN</name>
        <dbReference type="ChEBI" id="CHEBI:58210"/>
    </cofactor>
</comment>
<dbReference type="Gene3D" id="3.40.50.360">
    <property type="match status" value="1"/>
</dbReference>
<dbReference type="PRINTS" id="PR00369">
    <property type="entry name" value="FLAVODOXIN"/>
</dbReference>